<keyword evidence="3" id="KW-1185">Reference proteome</keyword>
<dbReference type="SMART" id="SM00421">
    <property type="entry name" value="HTH_LUXR"/>
    <property type="match status" value="1"/>
</dbReference>
<evidence type="ECO:0000259" key="1">
    <source>
        <dbReference type="SMART" id="SM00421"/>
    </source>
</evidence>
<evidence type="ECO:0000313" key="3">
    <source>
        <dbReference type="Proteomes" id="UP001202052"/>
    </source>
</evidence>
<name>A0ABT0P578_9ACTN</name>
<gene>
    <name evidence="2" type="ORF">M4438_36170</name>
</gene>
<organism evidence="2 3">
    <name type="scientific">Streptomyces lavenduligriseus</name>
    <dbReference type="NCBI Taxonomy" id="67315"/>
    <lineage>
        <taxon>Bacteria</taxon>
        <taxon>Bacillati</taxon>
        <taxon>Actinomycetota</taxon>
        <taxon>Actinomycetes</taxon>
        <taxon>Kitasatosporales</taxon>
        <taxon>Streptomycetaceae</taxon>
        <taxon>Streptomyces</taxon>
    </lineage>
</organism>
<dbReference type="Proteomes" id="UP001202052">
    <property type="component" value="Unassembled WGS sequence"/>
</dbReference>
<feature type="domain" description="HTH luxR-type" evidence="1">
    <location>
        <begin position="7"/>
        <end position="64"/>
    </location>
</feature>
<dbReference type="InterPro" id="IPR036388">
    <property type="entry name" value="WH-like_DNA-bd_sf"/>
</dbReference>
<dbReference type="InterPro" id="IPR016032">
    <property type="entry name" value="Sig_transdc_resp-reg_C-effctor"/>
</dbReference>
<dbReference type="Gene3D" id="1.10.10.10">
    <property type="entry name" value="Winged helix-like DNA-binding domain superfamily/Winged helix DNA-binding domain"/>
    <property type="match status" value="1"/>
</dbReference>
<comment type="caution">
    <text evidence="2">The sequence shown here is derived from an EMBL/GenBank/DDBJ whole genome shotgun (WGS) entry which is preliminary data.</text>
</comment>
<dbReference type="InterPro" id="IPR000792">
    <property type="entry name" value="Tscrpt_reg_LuxR_C"/>
</dbReference>
<dbReference type="EMBL" id="JAMCCK010000088">
    <property type="protein sequence ID" value="MCL3998870.1"/>
    <property type="molecule type" value="Genomic_DNA"/>
</dbReference>
<sequence length="157" mass="16253">MATKVLPVPLSQSQQRTAELFVRGLSIPQAASVLGLSPRTVAGHAGSLRIKLGVPARCGLHVLVYALIGAGLATVPAPDRAAPSLGRTQLRLLRAAAEHARLTDVARAAKTQPTQVAAGIEELLQATDAEDLTQLVILAHGWGLLTPGQRALSAGRA</sequence>
<reference evidence="2 3" key="1">
    <citation type="submission" date="2022-05" db="EMBL/GenBank/DDBJ databases">
        <title>Genome Resource of Streptomyces lavenduligriseus GA1-1, a Strain with Broad-Spectrum Antifungal Activity against Phytopathogenic Fungi.</title>
        <authorList>
            <person name="Qi D."/>
        </authorList>
    </citation>
    <scope>NUCLEOTIDE SEQUENCE [LARGE SCALE GENOMIC DNA]</scope>
    <source>
        <strain evidence="2 3">GA1-1</strain>
    </source>
</reference>
<dbReference type="RefSeq" id="WP_249493429.1">
    <property type="nucleotide sequence ID" value="NZ_JAMCCK010000088.1"/>
</dbReference>
<dbReference type="Pfam" id="PF00196">
    <property type="entry name" value="GerE"/>
    <property type="match status" value="1"/>
</dbReference>
<evidence type="ECO:0000313" key="2">
    <source>
        <dbReference type="EMBL" id="MCL3998870.1"/>
    </source>
</evidence>
<accession>A0ABT0P578</accession>
<dbReference type="SUPFAM" id="SSF46894">
    <property type="entry name" value="C-terminal effector domain of the bipartite response regulators"/>
    <property type="match status" value="1"/>
</dbReference>
<proteinExistence type="predicted"/>
<protein>
    <submittedName>
        <fullName evidence="2">LuxR family transcriptional regulator</fullName>
    </submittedName>
</protein>